<dbReference type="EMBL" id="BAAAUF010000050">
    <property type="protein sequence ID" value="GAA3062797.1"/>
    <property type="molecule type" value="Genomic_DNA"/>
</dbReference>
<comment type="caution">
    <text evidence="2">The sequence shown here is derived from an EMBL/GenBank/DDBJ whole genome shotgun (WGS) entry which is preliminary data.</text>
</comment>
<gene>
    <name evidence="2" type="ORF">GCM10010448_52660</name>
</gene>
<organism evidence="2 3">
    <name type="scientific">Streptomyces glomeratus</name>
    <dbReference type="NCBI Taxonomy" id="284452"/>
    <lineage>
        <taxon>Bacteria</taxon>
        <taxon>Bacillati</taxon>
        <taxon>Actinomycetota</taxon>
        <taxon>Actinomycetes</taxon>
        <taxon>Kitasatosporales</taxon>
        <taxon>Streptomycetaceae</taxon>
        <taxon>Streptomyces</taxon>
    </lineage>
</organism>
<protein>
    <recommendedName>
        <fullName evidence="1">Mycothiol-dependent maleylpyruvate isomerase metal-binding domain-containing protein</fullName>
    </recommendedName>
</protein>
<sequence length="77" mass="8633">MPVWEHWNALTGPARRDAWREADARHLALPDSVDGSQRAALRIPYFSGPLSVPEYASYRLSEQSVHAWDVEVAVDSA</sequence>
<feature type="domain" description="Mycothiol-dependent maleylpyruvate isomerase metal-binding" evidence="1">
    <location>
        <begin position="4"/>
        <end position="71"/>
    </location>
</feature>
<dbReference type="Pfam" id="PF11716">
    <property type="entry name" value="MDMPI_N"/>
    <property type="match status" value="1"/>
</dbReference>
<evidence type="ECO:0000313" key="3">
    <source>
        <dbReference type="Proteomes" id="UP001501532"/>
    </source>
</evidence>
<dbReference type="Proteomes" id="UP001501532">
    <property type="component" value="Unassembled WGS sequence"/>
</dbReference>
<dbReference type="SUPFAM" id="SSF109854">
    <property type="entry name" value="DinB/YfiT-like putative metalloenzymes"/>
    <property type="match status" value="1"/>
</dbReference>
<keyword evidence="3" id="KW-1185">Reference proteome</keyword>
<name>A0ABP6LW52_9ACTN</name>
<dbReference type="InterPro" id="IPR024344">
    <property type="entry name" value="MDMPI_metal-binding"/>
</dbReference>
<dbReference type="RefSeq" id="WP_234517011.1">
    <property type="nucleotide sequence ID" value="NZ_BAAAUF010000050.1"/>
</dbReference>
<evidence type="ECO:0000259" key="1">
    <source>
        <dbReference type="Pfam" id="PF11716"/>
    </source>
</evidence>
<dbReference type="InterPro" id="IPR034660">
    <property type="entry name" value="DinB/YfiT-like"/>
</dbReference>
<proteinExistence type="predicted"/>
<accession>A0ABP6LW52</accession>
<reference evidence="3" key="1">
    <citation type="journal article" date="2019" name="Int. J. Syst. Evol. Microbiol.">
        <title>The Global Catalogue of Microorganisms (GCM) 10K type strain sequencing project: providing services to taxonomists for standard genome sequencing and annotation.</title>
        <authorList>
            <consortium name="The Broad Institute Genomics Platform"/>
            <consortium name="The Broad Institute Genome Sequencing Center for Infectious Disease"/>
            <person name="Wu L."/>
            <person name="Ma J."/>
        </authorList>
    </citation>
    <scope>NUCLEOTIDE SEQUENCE [LARGE SCALE GENOMIC DNA]</scope>
    <source>
        <strain evidence="3">JCM 9091</strain>
    </source>
</reference>
<evidence type="ECO:0000313" key="2">
    <source>
        <dbReference type="EMBL" id="GAA3062797.1"/>
    </source>
</evidence>